<protein>
    <submittedName>
        <fullName evidence="1">Uncharacterized protein</fullName>
    </submittedName>
</protein>
<keyword evidence="2" id="KW-1185">Reference proteome</keyword>
<name>A0A2T0RLY5_9RHOB</name>
<dbReference type="Proteomes" id="UP000239480">
    <property type="component" value="Unassembled WGS sequence"/>
</dbReference>
<dbReference type="RefSeq" id="WP_106206016.1">
    <property type="nucleotide sequence ID" value="NZ_PVTD01000007.1"/>
</dbReference>
<reference evidence="1 2" key="1">
    <citation type="submission" date="2018-03" db="EMBL/GenBank/DDBJ databases">
        <title>Genomic Encyclopedia of Archaeal and Bacterial Type Strains, Phase II (KMG-II): from individual species to whole genera.</title>
        <authorList>
            <person name="Goeker M."/>
        </authorList>
    </citation>
    <scope>NUCLEOTIDE SEQUENCE [LARGE SCALE GENOMIC DNA]</scope>
    <source>
        <strain evidence="1 2">DSM 29328</strain>
    </source>
</reference>
<comment type="caution">
    <text evidence="1">The sequence shown here is derived from an EMBL/GenBank/DDBJ whole genome shotgun (WGS) entry which is preliminary data.</text>
</comment>
<dbReference type="AlphaFoldDB" id="A0A2T0RLY5"/>
<sequence length="99" mass="11280">MTVWTRIKTRNAFVEAIGDKCLKGDGMEFILHSDGRISGMVEGRCLTGKWVWRDTCFCREARLNNDDLSTDCEIIEICGNRMRYTRNRGRGESSIVSIG</sequence>
<proteinExistence type="predicted"/>
<accession>A0A2T0RLY5</accession>
<evidence type="ECO:0000313" key="2">
    <source>
        <dbReference type="Proteomes" id="UP000239480"/>
    </source>
</evidence>
<dbReference type="EMBL" id="PVTD01000007">
    <property type="protein sequence ID" value="PRY22206.1"/>
    <property type="molecule type" value="Genomic_DNA"/>
</dbReference>
<organism evidence="1 2">
    <name type="scientific">Aliiruegeria haliotis</name>
    <dbReference type="NCBI Taxonomy" id="1280846"/>
    <lineage>
        <taxon>Bacteria</taxon>
        <taxon>Pseudomonadati</taxon>
        <taxon>Pseudomonadota</taxon>
        <taxon>Alphaproteobacteria</taxon>
        <taxon>Rhodobacterales</taxon>
        <taxon>Roseobacteraceae</taxon>
        <taxon>Aliiruegeria</taxon>
    </lineage>
</organism>
<dbReference type="OrthoDB" id="7874348at2"/>
<gene>
    <name evidence="1" type="ORF">CLV78_107130</name>
</gene>
<evidence type="ECO:0000313" key="1">
    <source>
        <dbReference type="EMBL" id="PRY22206.1"/>
    </source>
</evidence>